<protein>
    <submittedName>
        <fullName evidence="2">Uncharacterized protein</fullName>
    </submittedName>
</protein>
<proteinExistence type="predicted"/>
<reference evidence="2 3" key="1">
    <citation type="journal article" date="2005" name="Arch. Microbiol.">
        <title>The genome sequence of an anaerobic aromatic-degrading denitrifying bacterium, strain EbN1.</title>
        <authorList>
            <person name="Rabus R."/>
            <person name="Kube M."/>
            <person name="Heider J."/>
            <person name="Beck A."/>
            <person name="Heitmann K."/>
            <person name="Widdel F."/>
            <person name="Reinhardt R."/>
        </authorList>
    </citation>
    <scope>NUCLEOTIDE SEQUENCE [LARGE SCALE GENOMIC DNA]</scope>
    <source>
        <strain evidence="2 3">EbN1</strain>
    </source>
</reference>
<evidence type="ECO:0000313" key="2">
    <source>
        <dbReference type="EMBL" id="CAI06344.1"/>
    </source>
</evidence>
<keyword evidence="3" id="KW-1185">Reference proteome</keyword>
<dbReference type="Proteomes" id="UP000006552">
    <property type="component" value="Chromosome"/>
</dbReference>
<dbReference type="KEGG" id="eba:ebA425"/>
<dbReference type="EMBL" id="CR555306">
    <property type="protein sequence ID" value="CAI06344.1"/>
    <property type="molecule type" value="Genomic_DNA"/>
</dbReference>
<gene>
    <name evidence="2" type="ORF">ebA425</name>
</gene>
<evidence type="ECO:0000256" key="1">
    <source>
        <dbReference type="SAM" id="MobiDB-lite"/>
    </source>
</evidence>
<feature type="compositionally biased region" description="Basic and acidic residues" evidence="1">
    <location>
        <begin position="77"/>
        <end position="97"/>
    </location>
</feature>
<feature type="region of interest" description="Disordered" evidence="1">
    <location>
        <begin position="77"/>
        <end position="109"/>
    </location>
</feature>
<accession>Q5P8L5</accession>
<evidence type="ECO:0000313" key="3">
    <source>
        <dbReference type="Proteomes" id="UP000006552"/>
    </source>
</evidence>
<dbReference type="AlphaFoldDB" id="Q5P8L5"/>
<name>Q5P8L5_AROAE</name>
<dbReference type="STRING" id="76114.ebA425"/>
<sequence>MITWSVMEDWSPRIRSDPLPVAAHGDGLAPVLCVPGITEIPVLGRTGPGVERRNVIPPEYASTAFAALHFITLGHQEEIQQSRRRPQEHGDADERRAANTRQGLHACLL</sequence>
<organism evidence="2 3">
    <name type="scientific">Aromatoleum aromaticum (strain DSM 19018 / LMG 30748 / EbN1)</name>
    <name type="common">Azoarcus sp. (strain EbN1)</name>
    <dbReference type="NCBI Taxonomy" id="76114"/>
    <lineage>
        <taxon>Bacteria</taxon>
        <taxon>Pseudomonadati</taxon>
        <taxon>Pseudomonadota</taxon>
        <taxon>Betaproteobacteria</taxon>
        <taxon>Rhodocyclales</taxon>
        <taxon>Rhodocyclaceae</taxon>
        <taxon>Aromatoleum</taxon>
    </lineage>
</organism>
<dbReference type="HOGENOM" id="CLU_2178346_0_0_4"/>